<dbReference type="EMBL" id="JASPKY010000083">
    <property type="protein sequence ID" value="KAK9738724.1"/>
    <property type="molecule type" value="Genomic_DNA"/>
</dbReference>
<proteinExistence type="predicted"/>
<feature type="repeat" description="ANK" evidence="3">
    <location>
        <begin position="307"/>
        <end position="334"/>
    </location>
</feature>
<evidence type="ECO:0000256" key="2">
    <source>
        <dbReference type="ARBA" id="ARBA00023043"/>
    </source>
</evidence>
<evidence type="ECO:0000256" key="1">
    <source>
        <dbReference type="ARBA" id="ARBA00022737"/>
    </source>
</evidence>
<feature type="repeat" description="ANK" evidence="3">
    <location>
        <begin position="335"/>
        <end position="367"/>
    </location>
</feature>
<dbReference type="PRINTS" id="PR01415">
    <property type="entry name" value="ANKYRIN"/>
</dbReference>
<dbReference type="SUPFAM" id="SSF48403">
    <property type="entry name" value="Ankyrin repeat"/>
    <property type="match status" value="1"/>
</dbReference>
<keyword evidence="5" id="KW-1185">Reference proteome</keyword>
<dbReference type="Pfam" id="PF12796">
    <property type="entry name" value="Ank_2"/>
    <property type="match status" value="3"/>
</dbReference>
<dbReference type="Proteomes" id="UP001458880">
    <property type="component" value="Unassembled WGS sequence"/>
</dbReference>
<organism evidence="4 5">
    <name type="scientific">Popillia japonica</name>
    <name type="common">Japanese beetle</name>
    <dbReference type="NCBI Taxonomy" id="7064"/>
    <lineage>
        <taxon>Eukaryota</taxon>
        <taxon>Metazoa</taxon>
        <taxon>Ecdysozoa</taxon>
        <taxon>Arthropoda</taxon>
        <taxon>Hexapoda</taxon>
        <taxon>Insecta</taxon>
        <taxon>Pterygota</taxon>
        <taxon>Neoptera</taxon>
        <taxon>Endopterygota</taxon>
        <taxon>Coleoptera</taxon>
        <taxon>Polyphaga</taxon>
        <taxon>Scarabaeiformia</taxon>
        <taxon>Scarabaeidae</taxon>
        <taxon>Rutelinae</taxon>
        <taxon>Popillia</taxon>
    </lineage>
</organism>
<comment type="caution">
    <text evidence="4">The sequence shown here is derived from an EMBL/GenBank/DDBJ whole genome shotgun (WGS) entry which is preliminary data.</text>
</comment>
<sequence>MITDTANGTTLLHDCARDGNVDILNLLLDKKVDLNVQDNFGQTALHIGALEGSADIVGLLLEAGANADVRNYNGETAFNVAVRKIYTNPANLYPKTLKDYCESLSISIEEPNAEITWLLLKYTKININDVDMVRAFHWAVNKRHLNIVTLLLHRGMNVNVQYQHRYTALHVALNNNDNDLVEILLDEGADPNIFSPLSFAVSKENVNAVKLLLKRGANLQDRGGIFGSTNFLRAIHGGNKDIVMALLENGADVEMANEEDQKPLHLSIWCAVSLQLESKDENVDIVCLLFKYMKEINVNDKDVIGIFYWAAINGYLQIIKLLLNSGMNVNVQDQHGYTALHRAVSHKNYDVVEYLLENGAYIPPETNSER</sequence>
<feature type="repeat" description="ANK" evidence="3">
    <location>
        <begin position="40"/>
        <end position="72"/>
    </location>
</feature>
<keyword evidence="1" id="KW-0677">Repeat</keyword>
<feature type="repeat" description="ANK" evidence="3">
    <location>
        <begin position="131"/>
        <end position="163"/>
    </location>
</feature>
<dbReference type="PANTHER" id="PTHR24166:SF48">
    <property type="entry name" value="PROTEIN VAPYRIN"/>
    <property type="match status" value="1"/>
</dbReference>
<name>A0AAW1LXK9_POPJA</name>
<accession>A0AAW1LXK9</accession>
<feature type="repeat" description="ANK" evidence="3">
    <location>
        <begin position="7"/>
        <end position="39"/>
    </location>
</feature>
<gene>
    <name evidence="4" type="ORF">QE152_g9637</name>
</gene>
<dbReference type="SMART" id="SM00248">
    <property type="entry name" value="ANK"/>
    <property type="match status" value="10"/>
</dbReference>
<dbReference type="AlphaFoldDB" id="A0AAW1LXK9"/>
<evidence type="ECO:0000313" key="5">
    <source>
        <dbReference type="Proteomes" id="UP001458880"/>
    </source>
</evidence>
<feature type="repeat" description="ANK" evidence="3">
    <location>
        <begin position="164"/>
        <end position="196"/>
    </location>
</feature>
<dbReference type="PROSITE" id="PS50088">
    <property type="entry name" value="ANK_REPEAT"/>
    <property type="match status" value="8"/>
</dbReference>
<dbReference type="InterPro" id="IPR002110">
    <property type="entry name" value="Ankyrin_rpt"/>
</dbReference>
<keyword evidence="2 3" id="KW-0040">ANK repeat</keyword>
<feature type="repeat" description="ANK" evidence="3">
    <location>
        <begin position="192"/>
        <end position="224"/>
    </location>
</feature>
<dbReference type="InterPro" id="IPR050889">
    <property type="entry name" value="Dendritic_Spine_Reg/Scaffold"/>
</dbReference>
<dbReference type="InterPro" id="IPR036770">
    <property type="entry name" value="Ankyrin_rpt-contain_sf"/>
</dbReference>
<dbReference type="PANTHER" id="PTHR24166">
    <property type="entry name" value="ROLLING PEBBLES, ISOFORM B"/>
    <property type="match status" value="1"/>
</dbReference>
<protein>
    <submittedName>
        <fullName evidence="4">Ankyrin repeats (3 copies)</fullName>
    </submittedName>
</protein>
<evidence type="ECO:0000256" key="3">
    <source>
        <dbReference type="PROSITE-ProRule" id="PRU00023"/>
    </source>
</evidence>
<evidence type="ECO:0000313" key="4">
    <source>
        <dbReference type="EMBL" id="KAK9738724.1"/>
    </source>
</evidence>
<reference evidence="4 5" key="1">
    <citation type="journal article" date="2024" name="BMC Genomics">
        <title>De novo assembly and annotation of Popillia japonica's genome with initial clues to its potential as an invasive pest.</title>
        <authorList>
            <person name="Cucini C."/>
            <person name="Boschi S."/>
            <person name="Funari R."/>
            <person name="Cardaioli E."/>
            <person name="Iannotti N."/>
            <person name="Marturano G."/>
            <person name="Paoli F."/>
            <person name="Bruttini M."/>
            <person name="Carapelli A."/>
            <person name="Frati F."/>
            <person name="Nardi F."/>
        </authorList>
    </citation>
    <scope>NUCLEOTIDE SEQUENCE [LARGE SCALE GENOMIC DNA]</scope>
    <source>
        <strain evidence="4">DMR45628</strain>
    </source>
</reference>
<dbReference type="PROSITE" id="PS50297">
    <property type="entry name" value="ANK_REP_REGION"/>
    <property type="match status" value="6"/>
</dbReference>
<dbReference type="Gene3D" id="1.25.40.20">
    <property type="entry name" value="Ankyrin repeat-containing domain"/>
    <property type="match status" value="4"/>
</dbReference>
<feature type="repeat" description="ANK" evidence="3">
    <location>
        <begin position="226"/>
        <end position="258"/>
    </location>
</feature>